<dbReference type="EMBL" id="MG737731">
    <property type="protein sequence ID" value="AWV83370.1"/>
    <property type="molecule type" value="Genomic_DNA"/>
</dbReference>
<evidence type="ECO:0000313" key="2">
    <source>
        <dbReference type="EMBL" id="AWV83370.1"/>
    </source>
</evidence>
<evidence type="ECO:0000256" key="1">
    <source>
        <dbReference type="SAM" id="Phobius"/>
    </source>
</evidence>
<sequence length="52" mass="6625">MPQMSPIYWLMLMLYFMMMMMILMMTIYFFFNISPPMNFSLYKNNNLMNWMW</sequence>
<organism evidence="2">
    <name type="scientific">Tanna japonensis</name>
    <dbReference type="NCBI Taxonomy" id="678707"/>
    <lineage>
        <taxon>Eukaryota</taxon>
        <taxon>Metazoa</taxon>
        <taxon>Ecdysozoa</taxon>
        <taxon>Arthropoda</taxon>
        <taxon>Hexapoda</taxon>
        <taxon>Insecta</taxon>
        <taxon>Pterygota</taxon>
        <taxon>Neoptera</taxon>
        <taxon>Paraneoptera</taxon>
        <taxon>Hemiptera</taxon>
        <taxon>Auchenorrhyncha</taxon>
        <taxon>Cicadoidea</taxon>
        <taxon>Cicadidae</taxon>
        <taxon>Cicadinae</taxon>
        <taxon>Leptopsaltriini</taxon>
        <taxon>Tanna</taxon>
    </lineage>
</organism>
<accession>A0A344ALX2</accession>
<protein>
    <submittedName>
        <fullName evidence="2">ATP synthase F0 subunit 8</fullName>
    </submittedName>
</protein>
<keyword evidence="1" id="KW-0812">Transmembrane</keyword>
<name>A0A344ALX2_9HEMI</name>
<reference evidence="2" key="1">
    <citation type="journal article" date="2018" name="J. Hered.">
        <title>One hundred mitochondrial genomes of cicadas.</title>
        <authorList>
            <person name="Lukasik P."/>
            <person name="Chong R.A."/>
            <person name="Nazario K."/>
            <person name="Matsuura Y."/>
            <person name="Bublitz D."/>
            <person name="Campbell M.A."/>
            <person name="Meyer M."/>
            <person name="Van Leuven J.T."/>
            <person name="Pessacq P."/>
            <person name="Veloso C."/>
            <person name="Simon C."/>
            <person name="McCutcheon J.P."/>
        </authorList>
    </citation>
    <scope>NUCLEOTIDE SEQUENCE</scope>
    <source>
        <strain evidence="2">TANJAP</strain>
        <tissue evidence="2">Bacteriome and fat body</tissue>
    </source>
</reference>
<reference evidence="2" key="2">
    <citation type="journal article" date="2018" name="Proc. Natl. Acad. Sci. U.S.A.">
        <title>Recurrent symbiont recruitment from fungal parasites in cicadas.</title>
        <authorList>
            <person name="Yu M."/>
            <person name="Moriyama M."/>
            <person name="Lukasik P."/>
            <person name="Vanderpool D."/>
            <person name="Tanahashi M."/>
            <person name="Meng X.-Y."/>
            <person name="McCutcheon J.P."/>
            <person name="Fukatsu T."/>
        </authorList>
    </citation>
    <scope>NUCLEOTIDE SEQUENCE</scope>
    <source>
        <strain evidence="2">TANJAP</strain>
        <tissue evidence="2">Bacteriome and fat body</tissue>
    </source>
</reference>
<proteinExistence type="predicted"/>
<feature type="transmembrane region" description="Helical" evidence="1">
    <location>
        <begin position="7"/>
        <end position="31"/>
    </location>
</feature>
<keyword evidence="1" id="KW-0472">Membrane</keyword>
<gene>
    <name evidence="2" type="primary">atp8</name>
</gene>
<geneLocation type="mitochondrion" evidence="2"/>
<keyword evidence="1" id="KW-1133">Transmembrane helix</keyword>
<dbReference type="AlphaFoldDB" id="A0A344ALX2"/>
<keyword evidence="2" id="KW-0496">Mitochondrion</keyword>